<dbReference type="RefSeq" id="WP_269421396.1">
    <property type="nucleotide sequence ID" value="NZ_JAPWGY010000001.1"/>
</dbReference>
<evidence type="ECO:0000313" key="4">
    <source>
        <dbReference type="Proteomes" id="UP001069802"/>
    </source>
</evidence>
<feature type="chain" id="PRO_5046114679" evidence="1">
    <location>
        <begin position="27"/>
        <end position="203"/>
    </location>
</feature>
<feature type="domain" description="Lipid/polyisoprenoid-binding YceI-like" evidence="2">
    <location>
        <begin position="29"/>
        <end position="200"/>
    </location>
</feature>
<reference evidence="3" key="1">
    <citation type="submission" date="2022-12" db="EMBL/GenBank/DDBJ databases">
        <title>Bacterial isolates from different developmental stages of Nematostella vectensis.</title>
        <authorList>
            <person name="Fraune S."/>
        </authorList>
    </citation>
    <scope>NUCLEOTIDE SEQUENCE</scope>
    <source>
        <strain evidence="3">G21630-S1</strain>
    </source>
</reference>
<gene>
    <name evidence="3" type="ORF">O4H49_00230</name>
</gene>
<dbReference type="Gene3D" id="2.40.128.110">
    <property type="entry name" value="Lipid/polyisoprenoid-binding, YceI-like"/>
    <property type="match status" value="1"/>
</dbReference>
<keyword evidence="4" id="KW-1185">Reference proteome</keyword>
<evidence type="ECO:0000313" key="3">
    <source>
        <dbReference type="EMBL" id="MCZ4279180.1"/>
    </source>
</evidence>
<dbReference type="Pfam" id="PF04264">
    <property type="entry name" value="YceI"/>
    <property type="match status" value="1"/>
</dbReference>
<accession>A0ABT4LE32</accession>
<dbReference type="InterPro" id="IPR007372">
    <property type="entry name" value="Lipid/polyisoprenoid-bd_YceI"/>
</dbReference>
<keyword evidence="1" id="KW-0732">Signal</keyword>
<evidence type="ECO:0000259" key="2">
    <source>
        <dbReference type="SMART" id="SM00867"/>
    </source>
</evidence>
<evidence type="ECO:0000256" key="1">
    <source>
        <dbReference type="SAM" id="SignalP"/>
    </source>
</evidence>
<organism evidence="3 4">
    <name type="scientific">Kiloniella laminariae</name>
    <dbReference type="NCBI Taxonomy" id="454162"/>
    <lineage>
        <taxon>Bacteria</taxon>
        <taxon>Pseudomonadati</taxon>
        <taxon>Pseudomonadota</taxon>
        <taxon>Alphaproteobacteria</taxon>
        <taxon>Rhodospirillales</taxon>
        <taxon>Kiloniellaceae</taxon>
        <taxon>Kiloniella</taxon>
    </lineage>
</organism>
<dbReference type="InterPro" id="IPR036761">
    <property type="entry name" value="TTHA0802/YceI-like_sf"/>
</dbReference>
<protein>
    <submittedName>
        <fullName evidence="3">YceI family protein</fullName>
    </submittedName>
</protein>
<dbReference type="Proteomes" id="UP001069802">
    <property type="component" value="Unassembled WGS sequence"/>
</dbReference>
<dbReference type="PANTHER" id="PTHR34406:SF1">
    <property type="entry name" value="PROTEIN YCEI"/>
    <property type="match status" value="1"/>
</dbReference>
<name>A0ABT4LE32_9PROT</name>
<comment type="caution">
    <text evidence="3">The sequence shown here is derived from an EMBL/GenBank/DDBJ whole genome shotgun (WGS) entry which is preliminary data.</text>
</comment>
<proteinExistence type="predicted"/>
<dbReference type="SUPFAM" id="SSF101874">
    <property type="entry name" value="YceI-like"/>
    <property type="match status" value="1"/>
</dbReference>
<dbReference type="EMBL" id="JAPWGY010000001">
    <property type="protein sequence ID" value="MCZ4279180.1"/>
    <property type="molecule type" value="Genomic_DNA"/>
</dbReference>
<dbReference type="PANTHER" id="PTHR34406">
    <property type="entry name" value="PROTEIN YCEI"/>
    <property type="match status" value="1"/>
</dbReference>
<sequence length="203" mass="21785">MLKISKKLTSVAFGTALVVSAVSAQAAETFSFDKGHTEINFAYNHVGMSTQSGTFDDYDGTVTIDFEKPENSQIDVVIKSASIDTNVEELDAHLSSGDFFDAAKFPEITFKSTKVVQTGKNFYAVTGDLTIKDTTKPVTLQATLNHHGDHPLAAFVPSYAGAPYVAFSAKGSILRSDFGVGGFAPLTSDVVTLNIETEMRRAE</sequence>
<dbReference type="SMART" id="SM00867">
    <property type="entry name" value="YceI"/>
    <property type="match status" value="1"/>
</dbReference>
<feature type="signal peptide" evidence="1">
    <location>
        <begin position="1"/>
        <end position="26"/>
    </location>
</feature>